<evidence type="ECO:0000313" key="3">
    <source>
        <dbReference type="Proteomes" id="UP000759537"/>
    </source>
</evidence>
<comment type="caution">
    <text evidence="2">The sequence shown here is derived from an EMBL/GenBank/DDBJ whole genome shotgun (WGS) entry which is preliminary data.</text>
</comment>
<accession>A0A9P5MRA2</accession>
<gene>
    <name evidence="2" type="ORF">DFH94DRAFT_187163</name>
</gene>
<name>A0A9P5MRA2_9AGAM</name>
<dbReference type="EMBL" id="WHVB01000020">
    <property type="protein sequence ID" value="KAF8472386.1"/>
    <property type="molecule type" value="Genomic_DNA"/>
</dbReference>
<keyword evidence="3" id="KW-1185">Reference proteome</keyword>
<dbReference type="OrthoDB" id="3227393at2759"/>
<sequence>MSITAQSDTATPPTALHSANTDTLRFPRRFAPSFKSFSARPASPDLEPGPSRSYLSPPQPPLRHARTRIARTPMDTLPEDSVTDASPMRVPSPTATSTESHAPAPTSWLHIPKASVPLIGAFRGSISSVTSGGSSSLPTMQHYPSFTKNAQSVSASSRSSQTFYSVASDAPAAGRNLGPQPSEQGELSSPALGMAARLKPSGVGEHTPQLHLTPSFDGFHGSRHASMVYSNKSSVLSAPGGLWPDENTRPRSGTVGSGSSLSLYSDARSQLGAAGEDGKWNGSVGGSSGGARGRWS</sequence>
<feature type="compositionally biased region" description="Polar residues" evidence="1">
    <location>
        <begin position="1"/>
        <end position="23"/>
    </location>
</feature>
<evidence type="ECO:0000313" key="2">
    <source>
        <dbReference type="EMBL" id="KAF8472386.1"/>
    </source>
</evidence>
<proteinExistence type="predicted"/>
<evidence type="ECO:0000256" key="1">
    <source>
        <dbReference type="SAM" id="MobiDB-lite"/>
    </source>
</evidence>
<reference evidence="2" key="1">
    <citation type="submission" date="2019-10" db="EMBL/GenBank/DDBJ databases">
        <authorList>
            <consortium name="DOE Joint Genome Institute"/>
            <person name="Kuo A."/>
            <person name="Miyauchi S."/>
            <person name="Kiss E."/>
            <person name="Drula E."/>
            <person name="Kohler A."/>
            <person name="Sanchez-Garcia M."/>
            <person name="Andreopoulos B."/>
            <person name="Barry K.W."/>
            <person name="Bonito G."/>
            <person name="Buee M."/>
            <person name="Carver A."/>
            <person name="Chen C."/>
            <person name="Cichocki N."/>
            <person name="Clum A."/>
            <person name="Culley D."/>
            <person name="Crous P.W."/>
            <person name="Fauchery L."/>
            <person name="Girlanda M."/>
            <person name="Hayes R."/>
            <person name="Keri Z."/>
            <person name="LaButti K."/>
            <person name="Lipzen A."/>
            <person name="Lombard V."/>
            <person name="Magnuson J."/>
            <person name="Maillard F."/>
            <person name="Morin E."/>
            <person name="Murat C."/>
            <person name="Nolan M."/>
            <person name="Ohm R."/>
            <person name="Pangilinan J."/>
            <person name="Pereira M."/>
            <person name="Perotto S."/>
            <person name="Peter M."/>
            <person name="Riley R."/>
            <person name="Sitrit Y."/>
            <person name="Stielow B."/>
            <person name="Szollosi G."/>
            <person name="Zifcakova L."/>
            <person name="Stursova M."/>
            <person name="Spatafora J.W."/>
            <person name="Tedersoo L."/>
            <person name="Vaario L.-M."/>
            <person name="Yamada A."/>
            <person name="Yan M."/>
            <person name="Wang P."/>
            <person name="Xu J."/>
            <person name="Bruns T."/>
            <person name="Baldrian P."/>
            <person name="Vilgalys R."/>
            <person name="Henrissat B."/>
            <person name="Grigoriev I.V."/>
            <person name="Hibbett D."/>
            <person name="Nagy L.G."/>
            <person name="Martin F.M."/>
        </authorList>
    </citation>
    <scope>NUCLEOTIDE SEQUENCE</scope>
    <source>
        <strain evidence="2">Prilba</strain>
    </source>
</reference>
<feature type="region of interest" description="Disordered" evidence="1">
    <location>
        <begin position="1"/>
        <end position="106"/>
    </location>
</feature>
<feature type="region of interest" description="Disordered" evidence="1">
    <location>
        <begin position="234"/>
        <end position="296"/>
    </location>
</feature>
<dbReference type="Proteomes" id="UP000759537">
    <property type="component" value="Unassembled WGS sequence"/>
</dbReference>
<feature type="compositionally biased region" description="Gly residues" evidence="1">
    <location>
        <begin position="283"/>
        <end position="296"/>
    </location>
</feature>
<feature type="compositionally biased region" description="Low complexity" evidence="1">
    <location>
        <begin position="252"/>
        <end position="265"/>
    </location>
</feature>
<organism evidence="2 3">
    <name type="scientific">Russula ochroleuca</name>
    <dbReference type="NCBI Taxonomy" id="152965"/>
    <lineage>
        <taxon>Eukaryota</taxon>
        <taxon>Fungi</taxon>
        <taxon>Dikarya</taxon>
        <taxon>Basidiomycota</taxon>
        <taxon>Agaricomycotina</taxon>
        <taxon>Agaricomycetes</taxon>
        <taxon>Russulales</taxon>
        <taxon>Russulaceae</taxon>
        <taxon>Russula</taxon>
    </lineage>
</organism>
<dbReference type="AlphaFoldDB" id="A0A9P5MRA2"/>
<protein>
    <submittedName>
        <fullName evidence="2">Uncharacterized protein</fullName>
    </submittedName>
</protein>
<reference evidence="2" key="2">
    <citation type="journal article" date="2020" name="Nat. Commun.">
        <title>Large-scale genome sequencing of mycorrhizal fungi provides insights into the early evolution of symbiotic traits.</title>
        <authorList>
            <person name="Miyauchi S."/>
            <person name="Kiss E."/>
            <person name="Kuo A."/>
            <person name="Drula E."/>
            <person name="Kohler A."/>
            <person name="Sanchez-Garcia M."/>
            <person name="Morin E."/>
            <person name="Andreopoulos B."/>
            <person name="Barry K.W."/>
            <person name="Bonito G."/>
            <person name="Buee M."/>
            <person name="Carver A."/>
            <person name="Chen C."/>
            <person name="Cichocki N."/>
            <person name="Clum A."/>
            <person name="Culley D."/>
            <person name="Crous P.W."/>
            <person name="Fauchery L."/>
            <person name="Girlanda M."/>
            <person name="Hayes R.D."/>
            <person name="Keri Z."/>
            <person name="LaButti K."/>
            <person name="Lipzen A."/>
            <person name="Lombard V."/>
            <person name="Magnuson J."/>
            <person name="Maillard F."/>
            <person name="Murat C."/>
            <person name="Nolan M."/>
            <person name="Ohm R.A."/>
            <person name="Pangilinan J."/>
            <person name="Pereira M.F."/>
            <person name="Perotto S."/>
            <person name="Peter M."/>
            <person name="Pfister S."/>
            <person name="Riley R."/>
            <person name="Sitrit Y."/>
            <person name="Stielow J.B."/>
            <person name="Szollosi G."/>
            <person name="Zifcakova L."/>
            <person name="Stursova M."/>
            <person name="Spatafora J.W."/>
            <person name="Tedersoo L."/>
            <person name="Vaario L.M."/>
            <person name="Yamada A."/>
            <person name="Yan M."/>
            <person name="Wang P."/>
            <person name="Xu J."/>
            <person name="Bruns T."/>
            <person name="Baldrian P."/>
            <person name="Vilgalys R."/>
            <person name="Dunand C."/>
            <person name="Henrissat B."/>
            <person name="Grigoriev I.V."/>
            <person name="Hibbett D."/>
            <person name="Nagy L.G."/>
            <person name="Martin F.M."/>
        </authorList>
    </citation>
    <scope>NUCLEOTIDE SEQUENCE</scope>
    <source>
        <strain evidence="2">Prilba</strain>
    </source>
</reference>